<feature type="transmembrane region" description="Helical" evidence="9">
    <location>
        <begin position="129"/>
        <end position="152"/>
    </location>
</feature>
<dbReference type="GO" id="GO:0005351">
    <property type="term" value="F:carbohydrate:proton symporter activity"/>
    <property type="evidence" value="ECO:0007669"/>
    <property type="project" value="TreeGrafter"/>
</dbReference>
<evidence type="ECO:0000256" key="5">
    <source>
        <dbReference type="ARBA" id="ARBA00022989"/>
    </source>
</evidence>
<comment type="similarity">
    <text evidence="2 8">Belongs to the major facilitator superfamily. Sugar transporter (TC 2.A.1.1) family.</text>
</comment>
<dbReference type="PROSITE" id="PS00216">
    <property type="entry name" value="SUGAR_TRANSPORT_1"/>
    <property type="match status" value="1"/>
</dbReference>
<dbReference type="GO" id="GO:0016020">
    <property type="term" value="C:membrane"/>
    <property type="evidence" value="ECO:0007669"/>
    <property type="project" value="UniProtKB-SubCell"/>
</dbReference>
<accession>A0AAD9CXR8</accession>
<dbReference type="AlphaFoldDB" id="A0AAD9CXR8"/>
<feature type="transmembrane region" description="Helical" evidence="9">
    <location>
        <begin position="464"/>
        <end position="483"/>
    </location>
</feature>
<feature type="transmembrane region" description="Helical" evidence="9">
    <location>
        <begin position="398"/>
        <end position="423"/>
    </location>
</feature>
<dbReference type="Gene3D" id="1.20.1250.20">
    <property type="entry name" value="MFS general substrate transporter like domains"/>
    <property type="match status" value="1"/>
</dbReference>
<dbReference type="InterPro" id="IPR050360">
    <property type="entry name" value="MFS_Sugar_Transporters"/>
</dbReference>
<feature type="transmembrane region" description="Helical" evidence="9">
    <location>
        <begin position="328"/>
        <end position="346"/>
    </location>
</feature>
<evidence type="ECO:0000256" key="2">
    <source>
        <dbReference type="ARBA" id="ARBA00010992"/>
    </source>
</evidence>
<comment type="catalytic activity">
    <reaction evidence="7">
        <text>myo-inositol(out) + H(+)(out) = myo-inositol(in) + H(+)(in)</text>
        <dbReference type="Rhea" id="RHEA:60364"/>
        <dbReference type="ChEBI" id="CHEBI:15378"/>
        <dbReference type="ChEBI" id="CHEBI:17268"/>
    </reaction>
</comment>
<dbReference type="PROSITE" id="PS50850">
    <property type="entry name" value="MFS"/>
    <property type="match status" value="1"/>
</dbReference>
<evidence type="ECO:0000256" key="1">
    <source>
        <dbReference type="ARBA" id="ARBA00004141"/>
    </source>
</evidence>
<feature type="transmembrane region" description="Helical" evidence="9">
    <location>
        <begin position="105"/>
        <end position="123"/>
    </location>
</feature>
<comment type="caution">
    <text evidence="11">The sequence shown here is derived from an EMBL/GenBank/DDBJ whole genome shotgun (WGS) entry which is preliminary data.</text>
</comment>
<evidence type="ECO:0000256" key="8">
    <source>
        <dbReference type="RuleBase" id="RU003346"/>
    </source>
</evidence>
<dbReference type="FunFam" id="1.20.1250.20:FF:000117">
    <property type="entry name" value="MFS hexose transporter"/>
    <property type="match status" value="1"/>
</dbReference>
<comment type="subcellular location">
    <subcellularLocation>
        <location evidence="1">Membrane</location>
        <topology evidence="1">Multi-pass membrane protein</topology>
    </subcellularLocation>
</comment>
<feature type="transmembrane region" description="Helical" evidence="9">
    <location>
        <begin position="164"/>
        <end position="187"/>
    </location>
</feature>
<proteinExistence type="inferred from homology"/>
<keyword evidence="12" id="KW-1185">Reference proteome</keyword>
<dbReference type="PANTHER" id="PTHR48022:SF64">
    <property type="entry name" value="MAJOR FACILITATOR SUPERFAMILY (MFS) PROFILE DOMAIN-CONTAINING PROTEIN"/>
    <property type="match status" value="1"/>
</dbReference>
<dbReference type="Proteomes" id="UP001182556">
    <property type="component" value="Unassembled WGS sequence"/>
</dbReference>
<dbReference type="Pfam" id="PF00083">
    <property type="entry name" value="Sugar_tr"/>
    <property type="match status" value="1"/>
</dbReference>
<gene>
    <name evidence="11" type="ORF">DB88DRAFT_469377</name>
</gene>
<dbReference type="InterPro" id="IPR020846">
    <property type="entry name" value="MFS_dom"/>
</dbReference>
<dbReference type="InterPro" id="IPR005829">
    <property type="entry name" value="Sugar_transporter_CS"/>
</dbReference>
<dbReference type="PANTHER" id="PTHR48022">
    <property type="entry name" value="PLASTIDIC GLUCOSE TRANSPORTER 4"/>
    <property type="match status" value="1"/>
</dbReference>
<feature type="domain" description="Major facilitator superfamily (MFS) profile" evidence="10">
    <location>
        <begin position="37"/>
        <end position="487"/>
    </location>
</feature>
<reference evidence="11" key="1">
    <citation type="submission" date="2023-02" db="EMBL/GenBank/DDBJ databases">
        <title>Identification and recombinant expression of a fungal hydrolase from Papiliotrema laurentii that hydrolyzes apple cutin and clears colloidal polyester polyurethane.</title>
        <authorList>
            <consortium name="DOE Joint Genome Institute"/>
            <person name="Roman V.A."/>
            <person name="Bojanowski C."/>
            <person name="Crable B.R."/>
            <person name="Wagner D.N."/>
            <person name="Hung C.S."/>
            <person name="Nadeau L.J."/>
            <person name="Schratz L."/>
            <person name="Haridas S."/>
            <person name="Pangilinan J."/>
            <person name="Lipzen A."/>
            <person name="Na H."/>
            <person name="Yan M."/>
            <person name="Ng V."/>
            <person name="Grigoriev I.V."/>
            <person name="Spatafora J.W."/>
            <person name="Barlow D."/>
            <person name="Biffinger J."/>
            <person name="Kelley-Loughnane N."/>
            <person name="Varaljay V.A."/>
            <person name="Crookes-Goodson W.J."/>
        </authorList>
    </citation>
    <scope>NUCLEOTIDE SEQUENCE</scope>
    <source>
        <strain evidence="11">5307AH</strain>
    </source>
</reference>
<dbReference type="NCBIfam" id="TIGR00879">
    <property type="entry name" value="SP"/>
    <property type="match status" value="1"/>
</dbReference>
<dbReference type="InterPro" id="IPR003663">
    <property type="entry name" value="Sugar/inositol_transpt"/>
</dbReference>
<evidence type="ECO:0000256" key="7">
    <source>
        <dbReference type="ARBA" id="ARBA00049119"/>
    </source>
</evidence>
<sequence>MPTAVISAGSQSSGLQALLAGRDTRWYRGHLGRLNLVCLLLIITMMTNGFDGSMMNNLQTLPVWKSYFKNPEGSTLGLFNAIQSIGSLAGLPFAPYLNDFLGRRWTIFIGASIMIVGVAMQTAAQNIGMFIGCRFLIGFGLSFAILAAPTLLTELAFPTHRAPLTSFFNASWYVGSIVAAWSTYGTFHINNNWAWRIPSLLQGIPSILQMLLIFTIPESPRWLMDKGKEEQARKVLVKYHAGGVEDDPLVEFELAEIRGALQLEKEINKTTSWKSMFTKKGNLKRMRIIIAIGFFSQWSGNGLVSYYLNLVLNGVGIKNADQQLIFNGVLQVYNLGTATLGSLLVDRVGRRKLWLTSVGGMCISYTLWTIGSAEFAKSRLPAAADGNPLHPNKNAGNLVLGMIFFYYGFYNIAMSALLVSYTVEILPYRIRSKGLMVMQLCVSAALVLNQYANPIALDKLDWKYYIVYTVFLAFEFVYLYFFAIETKGKDGILPLEEIAQLFDGDDKTEELRIAGVQQATGEIADYDDQKAGQHIETVEKV</sequence>
<dbReference type="InterPro" id="IPR005828">
    <property type="entry name" value="MFS_sugar_transport-like"/>
</dbReference>
<evidence type="ECO:0000313" key="11">
    <source>
        <dbReference type="EMBL" id="KAK1921051.1"/>
    </source>
</evidence>
<evidence type="ECO:0000256" key="6">
    <source>
        <dbReference type="ARBA" id="ARBA00023136"/>
    </source>
</evidence>
<keyword evidence="4 9" id="KW-0812">Transmembrane</keyword>
<keyword evidence="6 9" id="KW-0472">Membrane</keyword>
<protein>
    <submittedName>
        <fullName evidence="11">Hexose transporter</fullName>
    </submittedName>
</protein>
<evidence type="ECO:0000259" key="10">
    <source>
        <dbReference type="PROSITE" id="PS50850"/>
    </source>
</evidence>
<keyword evidence="3 8" id="KW-0813">Transport</keyword>
<name>A0AAD9CXR8_PAPLA</name>
<dbReference type="InterPro" id="IPR036259">
    <property type="entry name" value="MFS_trans_sf"/>
</dbReference>
<organism evidence="11 12">
    <name type="scientific">Papiliotrema laurentii</name>
    <name type="common">Cryptococcus laurentii</name>
    <dbReference type="NCBI Taxonomy" id="5418"/>
    <lineage>
        <taxon>Eukaryota</taxon>
        <taxon>Fungi</taxon>
        <taxon>Dikarya</taxon>
        <taxon>Basidiomycota</taxon>
        <taxon>Agaricomycotina</taxon>
        <taxon>Tremellomycetes</taxon>
        <taxon>Tremellales</taxon>
        <taxon>Rhynchogastremaceae</taxon>
        <taxon>Papiliotrema</taxon>
    </lineage>
</organism>
<evidence type="ECO:0000256" key="4">
    <source>
        <dbReference type="ARBA" id="ARBA00022692"/>
    </source>
</evidence>
<evidence type="ECO:0000256" key="9">
    <source>
        <dbReference type="SAM" id="Phobius"/>
    </source>
</evidence>
<feature type="transmembrane region" description="Helical" evidence="9">
    <location>
        <begin position="34"/>
        <end position="55"/>
    </location>
</feature>
<keyword evidence="5 9" id="KW-1133">Transmembrane helix</keyword>
<feature type="transmembrane region" description="Helical" evidence="9">
    <location>
        <begin position="435"/>
        <end position="452"/>
    </location>
</feature>
<feature type="transmembrane region" description="Helical" evidence="9">
    <location>
        <begin position="288"/>
        <end position="308"/>
    </location>
</feature>
<dbReference type="SUPFAM" id="SSF103473">
    <property type="entry name" value="MFS general substrate transporter"/>
    <property type="match status" value="1"/>
</dbReference>
<dbReference type="EMBL" id="JAODAN010000012">
    <property type="protein sequence ID" value="KAK1921051.1"/>
    <property type="molecule type" value="Genomic_DNA"/>
</dbReference>
<evidence type="ECO:0000313" key="12">
    <source>
        <dbReference type="Proteomes" id="UP001182556"/>
    </source>
</evidence>
<evidence type="ECO:0000256" key="3">
    <source>
        <dbReference type="ARBA" id="ARBA00022448"/>
    </source>
</evidence>
<feature type="transmembrane region" description="Helical" evidence="9">
    <location>
        <begin position="353"/>
        <end position="371"/>
    </location>
</feature>